<accession>A0A9N8PUZ2</accession>
<proteinExistence type="predicted"/>
<gene>
    <name evidence="2" type="ORF">AWRI4620_LOCUS8211</name>
</gene>
<evidence type="ECO:0000256" key="1">
    <source>
        <dbReference type="SAM" id="MobiDB-lite"/>
    </source>
</evidence>
<dbReference type="OrthoDB" id="5338666at2759"/>
<feature type="region of interest" description="Disordered" evidence="1">
    <location>
        <begin position="132"/>
        <end position="167"/>
    </location>
</feature>
<dbReference type="EMBL" id="CAINUL010000016">
    <property type="protein sequence ID" value="CAD0113956.1"/>
    <property type="molecule type" value="Genomic_DNA"/>
</dbReference>
<evidence type="ECO:0000313" key="3">
    <source>
        <dbReference type="Proteomes" id="UP000745764"/>
    </source>
</evidence>
<comment type="caution">
    <text evidence="2">The sequence shown here is derived from an EMBL/GenBank/DDBJ whole genome shotgun (WGS) entry which is preliminary data.</text>
</comment>
<keyword evidence="3" id="KW-1185">Reference proteome</keyword>
<feature type="compositionally biased region" description="Polar residues" evidence="1">
    <location>
        <begin position="1"/>
        <end position="33"/>
    </location>
</feature>
<dbReference type="Proteomes" id="UP000745764">
    <property type="component" value="Unassembled WGS sequence"/>
</dbReference>
<organism evidence="2 3">
    <name type="scientific">Aureobasidium uvarum</name>
    <dbReference type="NCBI Taxonomy" id="2773716"/>
    <lineage>
        <taxon>Eukaryota</taxon>
        <taxon>Fungi</taxon>
        <taxon>Dikarya</taxon>
        <taxon>Ascomycota</taxon>
        <taxon>Pezizomycotina</taxon>
        <taxon>Dothideomycetes</taxon>
        <taxon>Dothideomycetidae</taxon>
        <taxon>Dothideales</taxon>
        <taxon>Saccotheciaceae</taxon>
        <taxon>Aureobasidium</taxon>
    </lineage>
</organism>
<name>A0A9N8PUZ2_9PEZI</name>
<feature type="region of interest" description="Disordered" evidence="1">
    <location>
        <begin position="1"/>
        <end position="78"/>
    </location>
</feature>
<sequence>MGNSTSKTTVCSPNNSGSSPDMDIQTPTQTSFHRSPGLHDLSAFNPQHNSHGANNITVGSFAGRGSESGITHPTPARPLIRRYSELLDPDQLDHQQVRSPSGNMLTSSTYNLRDDRPLSVRERQDRIRQQMLQKRKEQEMARGNGRKKDPAKVSVRSASTGKNKRRKGCLGCFGI</sequence>
<feature type="compositionally biased region" description="Polar residues" evidence="1">
    <location>
        <begin position="44"/>
        <end position="58"/>
    </location>
</feature>
<dbReference type="AlphaFoldDB" id="A0A9N8PUZ2"/>
<protein>
    <submittedName>
        <fullName evidence="2">Uncharacterized protein</fullName>
    </submittedName>
</protein>
<feature type="compositionally biased region" description="Basic and acidic residues" evidence="1">
    <location>
        <begin position="132"/>
        <end position="151"/>
    </location>
</feature>
<reference evidence="2" key="1">
    <citation type="submission" date="2020-06" db="EMBL/GenBank/DDBJ databases">
        <authorList>
            <person name="Onetto C."/>
        </authorList>
    </citation>
    <scope>NUCLEOTIDE SEQUENCE</scope>
</reference>
<evidence type="ECO:0000313" key="2">
    <source>
        <dbReference type="EMBL" id="CAD0113956.1"/>
    </source>
</evidence>